<feature type="transmembrane region" description="Helical" evidence="2">
    <location>
        <begin position="270"/>
        <end position="293"/>
    </location>
</feature>
<organism evidence="3 4">
    <name type="scientific">Dothidotthia symphoricarpi CBS 119687</name>
    <dbReference type="NCBI Taxonomy" id="1392245"/>
    <lineage>
        <taxon>Eukaryota</taxon>
        <taxon>Fungi</taxon>
        <taxon>Dikarya</taxon>
        <taxon>Ascomycota</taxon>
        <taxon>Pezizomycotina</taxon>
        <taxon>Dothideomycetes</taxon>
        <taxon>Pleosporomycetidae</taxon>
        <taxon>Pleosporales</taxon>
        <taxon>Dothidotthiaceae</taxon>
        <taxon>Dothidotthia</taxon>
    </lineage>
</organism>
<dbReference type="Proteomes" id="UP000799771">
    <property type="component" value="Unassembled WGS sequence"/>
</dbReference>
<keyword evidence="2" id="KW-1133">Transmembrane helix</keyword>
<evidence type="ECO:0000313" key="4">
    <source>
        <dbReference type="Proteomes" id="UP000799771"/>
    </source>
</evidence>
<keyword evidence="4" id="KW-1185">Reference proteome</keyword>
<feature type="compositionally biased region" description="Basic and acidic residues" evidence="1">
    <location>
        <begin position="139"/>
        <end position="155"/>
    </location>
</feature>
<dbReference type="RefSeq" id="XP_033525264.1">
    <property type="nucleotide sequence ID" value="XM_033663497.1"/>
</dbReference>
<name>A0A6A6AIY8_9PLEO</name>
<feature type="compositionally biased region" description="Polar residues" evidence="1">
    <location>
        <begin position="24"/>
        <end position="35"/>
    </location>
</feature>
<evidence type="ECO:0000256" key="1">
    <source>
        <dbReference type="SAM" id="MobiDB-lite"/>
    </source>
</evidence>
<accession>A0A6A6AIY8</accession>
<feature type="region of interest" description="Disordered" evidence="1">
    <location>
        <begin position="1"/>
        <end position="100"/>
    </location>
</feature>
<dbReference type="OrthoDB" id="4721035at2759"/>
<keyword evidence="2" id="KW-0472">Membrane</keyword>
<dbReference type="AlphaFoldDB" id="A0A6A6AIY8"/>
<reference evidence="3" key="1">
    <citation type="journal article" date="2020" name="Stud. Mycol.">
        <title>101 Dothideomycetes genomes: a test case for predicting lifestyles and emergence of pathogens.</title>
        <authorList>
            <person name="Haridas S."/>
            <person name="Albert R."/>
            <person name="Binder M."/>
            <person name="Bloem J."/>
            <person name="Labutti K."/>
            <person name="Salamov A."/>
            <person name="Andreopoulos B."/>
            <person name="Baker S."/>
            <person name="Barry K."/>
            <person name="Bills G."/>
            <person name="Bluhm B."/>
            <person name="Cannon C."/>
            <person name="Castanera R."/>
            <person name="Culley D."/>
            <person name="Daum C."/>
            <person name="Ezra D."/>
            <person name="Gonzalez J."/>
            <person name="Henrissat B."/>
            <person name="Kuo A."/>
            <person name="Liang C."/>
            <person name="Lipzen A."/>
            <person name="Lutzoni F."/>
            <person name="Magnuson J."/>
            <person name="Mondo S."/>
            <person name="Nolan M."/>
            <person name="Ohm R."/>
            <person name="Pangilinan J."/>
            <person name="Park H.-J."/>
            <person name="Ramirez L."/>
            <person name="Alfaro M."/>
            <person name="Sun H."/>
            <person name="Tritt A."/>
            <person name="Yoshinaga Y."/>
            <person name="Zwiers L.-H."/>
            <person name="Turgeon B."/>
            <person name="Goodwin S."/>
            <person name="Spatafora J."/>
            <person name="Crous P."/>
            <person name="Grigoriev I."/>
        </authorList>
    </citation>
    <scope>NUCLEOTIDE SEQUENCE</scope>
    <source>
        <strain evidence="3">CBS 119687</strain>
    </source>
</reference>
<feature type="transmembrane region" description="Helical" evidence="2">
    <location>
        <begin position="333"/>
        <end position="356"/>
    </location>
</feature>
<feature type="transmembrane region" description="Helical" evidence="2">
    <location>
        <begin position="805"/>
        <end position="825"/>
    </location>
</feature>
<keyword evidence="2" id="KW-0812">Transmembrane</keyword>
<proteinExistence type="predicted"/>
<evidence type="ECO:0000256" key="2">
    <source>
        <dbReference type="SAM" id="Phobius"/>
    </source>
</evidence>
<dbReference type="GeneID" id="54403929"/>
<gene>
    <name evidence="3" type="ORF">P153DRAFT_286938</name>
</gene>
<sequence>MADDRRPLVHGLSDYPETAEHTPASPSLGFTNKFPSLSFAHIAPPTTPPTPSRPTYARLQSDAPVERRTPSTVVEEDEEDDIADSFRRQDSGGLGIAASNSPVASIRRASLARRPVASSLKSPSTASPPGTADPFLGRFPHDSAEATPDLTRERFSPNGGYEEFRRGLPNHAVRSLTAAGHNYEQPLHSSARKPGAPSAEPAYEHTFHPSHECQTTRDFYNSKVSWLNVSIIVICLFSTIFSGIFLVLALKAPRYGRRIRSQGHFKPSDAILLTSVLAKAIELSFVTSFVAFLGQVLSRRAFMKEDGRGVTLSELSMWRWVVQPGTLITHWEAFFYAGTSVLGILSLLSAVVATLYSSAAAAVVQPVLRDGGDWTPMIMAGSIRSDFANIDYVKAMCETPIRTDKEYSGATCVQIEHAGQGYYNYQRYLAGWDVAASNGNGSSDQRERPPGFGLLYDNTTVTAQWINIVNTTEISKQHGRVINNVSLAMPHSGVFAAAHDQRNGILQPEELNSEGTYSLRASVPSPVLNALCVNMNKTELDPIVYDSWNDELVNITTWKDGFLMDNATTTNKTVVDDIFGWNDVDRVDYPPVFSRFPLPFNTVMNHTSYPWGRAAIYFLGQGGLADDGTNGTGTFALCRLQMNLSPECQTRYNVSGASGSMESLCEDRAGSMQYSERNPDAQWILGVRNWRDIGFDWANSLSLNTGIMDGYASISRILTQLILMPSDPDPTNLAVKLNPDLPSLGEALAVLSGCTLLKSMIDAPFVHFWNYTRPALDNYQTQYFNASLRAQQYASGGVDSASKGWILILLLVFLMNVGVLAYFLVHRGLVTDFCEPPNLFALAVNSPPSHVLAGSCGGGPEGKQYGVNWFVQHEGGHLYMEPGEKSDLQHDYGKPHVHVEEVESETPSLRQKSSNGFFTPIVSAFSRLTGQFGKKRAPARLQSGSAVERMRPVSVASNAGYEMEDGTTRTQRQYAKLANRRSML</sequence>
<dbReference type="EMBL" id="ML977503">
    <property type="protein sequence ID" value="KAF2130877.1"/>
    <property type="molecule type" value="Genomic_DNA"/>
</dbReference>
<feature type="compositionally biased region" description="Acidic residues" evidence="1">
    <location>
        <begin position="74"/>
        <end position="83"/>
    </location>
</feature>
<feature type="transmembrane region" description="Helical" evidence="2">
    <location>
        <begin position="226"/>
        <end position="250"/>
    </location>
</feature>
<feature type="region of interest" description="Disordered" evidence="1">
    <location>
        <begin position="115"/>
        <end position="164"/>
    </location>
</feature>
<feature type="region of interest" description="Disordered" evidence="1">
    <location>
        <begin position="185"/>
        <end position="207"/>
    </location>
</feature>
<feature type="compositionally biased region" description="Polar residues" evidence="1">
    <location>
        <begin position="119"/>
        <end position="128"/>
    </location>
</feature>
<protein>
    <submittedName>
        <fullName evidence="3">Uncharacterized protein</fullName>
    </submittedName>
</protein>
<evidence type="ECO:0000313" key="3">
    <source>
        <dbReference type="EMBL" id="KAF2130877.1"/>
    </source>
</evidence>